<dbReference type="AlphaFoldDB" id="G7L9R4"/>
<evidence type="ECO:0000313" key="3">
    <source>
        <dbReference type="Proteomes" id="UP000002051"/>
    </source>
</evidence>
<proteinExistence type="predicted"/>
<sequence>MYALLRRGLYIQKAHNMKWGTSLTTRAGNESSRTCLNSARLDKNWFGSKLDSSSKRIFFWARVRLQLSQLFLSLGHILVSTVLSQKLHEAFKDKTSQ</sequence>
<reference evidence="2" key="3">
    <citation type="submission" date="2015-04" db="UniProtKB">
        <authorList>
            <consortium name="EnsemblPlants"/>
        </authorList>
    </citation>
    <scope>IDENTIFICATION</scope>
    <source>
        <strain evidence="2">cv. Jemalong A17</strain>
    </source>
</reference>
<dbReference type="EnsemblPlants" id="AET05347">
    <property type="protein sequence ID" value="AET05347"/>
    <property type="gene ID" value="MTR_8g104390"/>
</dbReference>
<gene>
    <name evidence="1" type="ordered locus">MTR_8g104390</name>
</gene>
<protein>
    <submittedName>
        <fullName evidence="1 2">Uncharacterized protein</fullName>
    </submittedName>
</protein>
<organism evidence="1 3">
    <name type="scientific">Medicago truncatula</name>
    <name type="common">Barrel medic</name>
    <name type="synonym">Medicago tribuloides</name>
    <dbReference type="NCBI Taxonomy" id="3880"/>
    <lineage>
        <taxon>Eukaryota</taxon>
        <taxon>Viridiplantae</taxon>
        <taxon>Streptophyta</taxon>
        <taxon>Embryophyta</taxon>
        <taxon>Tracheophyta</taxon>
        <taxon>Spermatophyta</taxon>
        <taxon>Magnoliopsida</taxon>
        <taxon>eudicotyledons</taxon>
        <taxon>Gunneridae</taxon>
        <taxon>Pentapetalae</taxon>
        <taxon>rosids</taxon>
        <taxon>fabids</taxon>
        <taxon>Fabales</taxon>
        <taxon>Fabaceae</taxon>
        <taxon>Papilionoideae</taxon>
        <taxon>50 kb inversion clade</taxon>
        <taxon>NPAAA clade</taxon>
        <taxon>Hologalegina</taxon>
        <taxon>IRL clade</taxon>
        <taxon>Trifolieae</taxon>
        <taxon>Medicago</taxon>
    </lineage>
</organism>
<dbReference type="HOGENOM" id="CLU_2350010_0_0_1"/>
<evidence type="ECO:0000313" key="2">
    <source>
        <dbReference type="EnsemblPlants" id="AET05347"/>
    </source>
</evidence>
<evidence type="ECO:0000313" key="1">
    <source>
        <dbReference type="EMBL" id="AET05347.1"/>
    </source>
</evidence>
<dbReference type="Proteomes" id="UP000002051">
    <property type="component" value="Chromosome 8"/>
</dbReference>
<reference evidence="1 3" key="2">
    <citation type="journal article" date="2014" name="BMC Genomics">
        <title>An improved genome release (version Mt4.0) for the model legume Medicago truncatula.</title>
        <authorList>
            <person name="Tang H."/>
            <person name="Krishnakumar V."/>
            <person name="Bidwell S."/>
            <person name="Rosen B."/>
            <person name="Chan A."/>
            <person name="Zhou S."/>
            <person name="Gentzbittel L."/>
            <person name="Childs K.L."/>
            <person name="Yandell M."/>
            <person name="Gundlach H."/>
            <person name="Mayer K.F."/>
            <person name="Schwartz D.C."/>
            <person name="Town C.D."/>
        </authorList>
    </citation>
    <scope>GENOME REANNOTATION</scope>
    <source>
        <strain evidence="2 3">cv. Jemalong A17</strain>
    </source>
</reference>
<name>G7L9R4_MEDTR</name>
<keyword evidence="3" id="KW-1185">Reference proteome</keyword>
<dbReference type="PaxDb" id="3880-AET05347"/>
<reference evidence="1 3" key="1">
    <citation type="journal article" date="2011" name="Nature">
        <title>The Medicago genome provides insight into the evolution of rhizobial symbioses.</title>
        <authorList>
            <person name="Young N.D."/>
            <person name="Debelle F."/>
            <person name="Oldroyd G.E."/>
            <person name="Geurts R."/>
            <person name="Cannon S.B."/>
            <person name="Udvardi M.K."/>
            <person name="Benedito V.A."/>
            <person name="Mayer K.F."/>
            <person name="Gouzy J."/>
            <person name="Schoof H."/>
            <person name="Van de Peer Y."/>
            <person name="Proost S."/>
            <person name="Cook D.R."/>
            <person name="Meyers B.C."/>
            <person name="Spannagl M."/>
            <person name="Cheung F."/>
            <person name="De Mita S."/>
            <person name="Krishnakumar V."/>
            <person name="Gundlach H."/>
            <person name="Zhou S."/>
            <person name="Mudge J."/>
            <person name="Bharti A.K."/>
            <person name="Murray J.D."/>
            <person name="Naoumkina M.A."/>
            <person name="Rosen B."/>
            <person name="Silverstein K.A."/>
            <person name="Tang H."/>
            <person name="Rombauts S."/>
            <person name="Zhao P.X."/>
            <person name="Zhou P."/>
            <person name="Barbe V."/>
            <person name="Bardou P."/>
            <person name="Bechner M."/>
            <person name="Bellec A."/>
            <person name="Berger A."/>
            <person name="Berges H."/>
            <person name="Bidwell S."/>
            <person name="Bisseling T."/>
            <person name="Choisne N."/>
            <person name="Couloux A."/>
            <person name="Denny R."/>
            <person name="Deshpande S."/>
            <person name="Dai X."/>
            <person name="Doyle J.J."/>
            <person name="Dudez A.M."/>
            <person name="Farmer A.D."/>
            <person name="Fouteau S."/>
            <person name="Franken C."/>
            <person name="Gibelin C."/>
            <person name="Gish J."/>
            <person name="Goldstein S."/>
            <person name="Gonzalez A.J."/>
            <person name="Green P.J."/>
            <person name="Hallab A."/>
            <person name="Hartog M."/>
            <person name="Hua A."/>
            <person name="Humphray S.J."/>
            <person name="Jeong D.H."/>
            <person name="Jing Y."/>
            <person name="Jocker A."/>
            <person name="Kenton S.M."/>
            <person name="Kim D.J."/>
            <person name="Klee K."/>
            <person name="Lai H."/>
            <person name="Lang C."/>
            <person name="Lin S."/>
            <person name="Macmil S.L."/>
            <person name="Magdelenat G."/>
            <person name="Matthews L."/>
            <person name="McCorrison J."/>
            <person name="Monaghan E.L."/>
            <person name="Mun J.H."/>
            <person name="Najar F.Z."/>
            <person name="Nicholson C."/>
            <person name="Noirot C."/>
            <person name="O'Bleness M."/>
            <person name="Paule C.R."/>
            <person name="Poulain J."/>
            <person name="Prion F."/>
            <person name="Qin B."/>
            <person name="Qu C."/>
            <person name="Retzel E.F."/>
            <person name="Riddle C."/>
            <person name="Sallet E."/>
            <person name="Samain S."/>
            <person name="Samson N."/>
            <person name="Sanders I."/>
            <person name="Saurat O."/>
            <person name="Scarpelli C."/>
            <person name="Schiex T."/>
            <person name="Segurens B."/>
            <person name="Severin A.J."/>
            <person name="Sherrier D.J."/>
            <person name="Shi R."/>
            <person name="Sims S."/>
            <person name="Singer S.R."/>
            <person name="Sinharoy S."/>
            <person name="Sterck L."/>
            <person name="Viollet A."/>
            <person name="Wang B.B."/>
            <person name="Wang K."/>
            <person name="Wang M."/>
            <person name="Wang X."/>
            <person name="Warfsmann J."/>
            <person name="Weissenbach J."/>
            <person name="White D.D."/>
            <person name="White J.D."/>
            <person name="Wiley G.B."/>
            <person name="Wincker P."/>
            <person name="Xing Y."/>
            <person name="Yang L."/>
            <person name="Yao Z."/>
            <person name="Ying F."/>
            <person name="Zhai J."/>
            <person name="Zhou L."/>
            <person name="Zuber A."/>
            <person name="Denarie J."/>
            <person name="Dixon R.A."/>
            <person name="May G.D."/>
            <person name="Schwartz D.C."/>
            <person name="Rogers J."/>
            <person name="Quetier F."/>
            <person name="Town C.D."/>
            <person name="Roe B.A."/>
        </authorList>
    </citation>
    <scope>NUCLEOTIDE SEQUENCE [LARGE SCALE GENOMIC DNA]</scope>
    <source>
        <strain evidence="1">A17</strain>
        <strain evidence="2 3">cv. Jemalong A17</strain>
    </source>
</reference>
<dbReference type="EMBL" id="CM001224">
    <property type="protein sequence ID" value="AET05347.1"/>
    <property type="molecule type" value="Genomic_DNA"/>
</dbReference>
<accession>G7L9R4</accession>